<sequence length="109" mass="12575">MFPRPTFERLRPAAHEWLCIRSGVGLAVRVEYRYLPCIRMVRGTGAHLPKLELVYRNLFVQSSTHCLKAEVCNGYRIRPKTTKPRWKGRAGWANGWLSITEIGPSSFCR</sequence>
<gene>
    <name evidence="1" type="ORF">PoB_001226100</name>
</gene>
<protein>
    <submittedName>
        <fullName evidence="1">Uncharacterized protein</fullName>
    </submittedName>
</protein>
<dbReference type="EMBL" id="BLXT01001455">
    <property type="protein sequence ID" value="GFN85755.1"/>
    <property type="molecule type" value="Genomic_DNA"/>
</dbReference>
<comment type="caution">
    <text evidence="1">The sequence shown here is derived from an EMBL/GenBank/DDBJ whole genome shotgun (WGS) entry which is preliminary data.</text>
</comment>
<name>A0AAV3YR04_9GAST</name>
<keyword evidence="2" id="KW-1185">Reference proteome</keyword>
<organism evidence="1 2">
    <name type="scientific">Plakobranchus ocellatus</name>
    <dbReference type="NCBI Taxonomy" id="259542"/>
    <lineage>
        <taxon>Eukaryota</taxon>
        <taxon>Metazoa</taxon>
        <taxon>Spiralia</taxon>
        <taxon>Lophotrochozoa</taxon>
        <taxon>Mollusca</taxon>
        <taxon>Gastropoda</taxon>
        <taxon>Heterobranchia</taxon>
        <taxon>Euthyneura</taxon>
        <taxon>Panpulmonata</taxon>
        <taxon>Sacoglossa</taxon>
        <taxon>Placobranchoidea</taxon>
        <taxon>Plakobranchidae</taxon>
        <taxon>Plakobranchus</taxon>
    </lineage>
</organism>
<dbReference type="Proteomes" id="UP000735302">
    <property type="component" value="Unassembled WGS sequence"/>
</dbReference>
<dbReference type="AlphaFoldDB" id="A0AAV3YR04"/>
<reference evidence="1 2" key="1">
    <citation type="journal article" date="2021" name="Elife">
        <title>Chloroplast acquisition without the gene transfer in kleptoplastic sea slugs, Plakobranchus ocellatus.</title>
        <authorList>
            <person name="Maeda T."/>
            <person name="Takahashi S."/>
            <person name="Yoshida T."/>
            <person name="Shimamura S."/>
            <person name="Takaki Y."/>
            <person name="Nagai Y."/>
            <person name="Toyoda A."/>
            <person name="Suzuki Y."/>
            <person name="Arimoto A."/>
            <person name="Ishii H."/>
            <person name="Satoh N."/>
            <person name="Nishiyama T."/>
            <person name="Hasebe M."/>
            <person name="Maruyama T."/>
            <person name="Minagawa J."/>
            <person name="Obokata J."/>
            <person name="Shigenobu S."/>
        </authorList>
    </citation>
    <scope>NUCLEOTIDE SEQUENCE [LARGE SCALE GENOMIC DNA]</scope>
</reference>
<proteinExistence type="predicted"/>
<accession>A0AAV3YR04</accession>
<evidence type="ECO:0000313" key="2">
    <source>
        <dbReference type="Proteomes" id="UP000735302"/>
    </source>
</evidence>
<evidence type="ECO:0000313" key="1">
    <source>
        <dbReference type="EMBL" id="GFN85755.1"/>
    </source>
</evidence>